<name>A0AAV7H5K3_DENCH</name>
<reference evidence="1 2" key="1">
    <citation type="journal article" date="2021" name="Hortic Res">
        <title>Chromosome-scale assembly of the Dendrobium chrysotoxum genome enhances the understanding of orchid evolution.</title>
        <authorList>
            <person name="Zhang Y."/>
            <person name="Zhang G.Q."/>
            <person name="Zhang D."/>
            <person name="Liu X.D."/>
            <person name="Xu X.Y."/>
            <person name="Sun W.H."/>
            <person name="Yu X."/>
            <person name="Zhu X."/>
            <person name="Wang Z.W."/>
            <person name="Zhao X."/>
            <person name="Zhong W.Y."/>
            <person name="Chen H."/>
            <person name="Yin W.L."/>
            <person name="Huang T."/>
            <person name="Niu S.C."/>
            <person name="Liu Z.J."/>
        </authorList>
    </citation>
    <scope>NUCLEOTIDE SEQUENCE [LARGE SCALE GENOMIC DNA]</scope>
    <source>
        <strain evidence="1">Lindl</strain>
    </source>
</reference>
<gene>
    <name evidence="1" type="ORF">IEQ34_006957</name>
</gene>
<accession>A0AAV7H5K3</accession>
<dbReference type="EMBL" id="JAGFBR010000007">
    <property type="protein sequence ID" value="KAH0464171.1"/>
    <property type="molecule type" value="Genomic_DNA"/>
</dbReference>
<dbReference type="AlphaFoldDB" id="A0AAV7H5K3"/>
<protein>
    <submittedName>
        <fullName evidence="1">Uncharacterized protein</fullName>
    </submittedName>
</protein>
<dbReference type="Proteomes" id="UP000775213">
    <property type="component" value="Unassembled WGS sequence"/>
</dbReference>
<organism evidence="1 2">
    <name type="scientific">Dendrobium chrysotoxum</name>
    <name type="common">Orchid</name>
    <dbReference type="NCBI Taxonomy" id="161865"/>
    <lineage>
        <taxon>Eukaryota</taxon>
        <taxon>Viridiplantae</taxon>
        <taxon>Streptophyta</taxon>
        <taxon>Embryophyta</taxon>
        <taxon>Tracheophyta</taxon>
        <taxon>Spermatophyta</taxon>
        <taxon>Magnoliopsida</taxon>
        <taxon>Liliopsida</taxon>
        <taxon>Asparagales</taxon>
        <taxon>Orchidaceae</taxon>
        <taxon>Epidendroideae</taxon>
        <taxon>Malaxideae</taxon>
        <taxon>Dendrobiinae</taxon>
        <taxon>Dendrobium</taxon>
    </lineage>
</organism>
<comment type="caution">
    <text evidence="1">The sequence shown here is derived from an EMBL/GenBank/DDBJ whole genome shotgun (WGS) entry which is preliminary data.</text>
</comment>
<evidence type="ECO:0000313" key="2">
    <source>
        <dbReference type="Proteomes" id="UP000775213"/>
    </source>
</evidence>
<evidence type="ECO:0000313" key="1">
    <source>
        <dbReference type="EMBL" id="KAH0464171.1"/>
    </source>
</evidence>
<proteinExistence type="predicted"/>
<keyword evidence="2" id="KW-1185">Reference proteome</keyword>
<sequence>MENITRHIVWVIQKTLDDNKCYWQENIGAASWVYKLLLSLAFFSSIQSRCYSPFGGGIDDPKLSGFEAHDNSQEDPGFSAHFSRKRKESEVLCLLQEEAKGGIPDLSSPSSIFFLFSSHHPRRYQDLPG</sequence>